<dbReference type="EMBL" id="BK032585">
    <property type="protein sequence ID" value="DAF49594.1"/>
    <property type="molecule type" value="Genomic_DNA"/>
</dbReference>
<proteinExistence type="predicted"/>
<evidence type="ECO:0000313" key="1">
    <source>
        <dbReference type="EMBL" id="DAF49594.1"/>
    </source>
</evidence>
<protein>
    <submittedName>
        <fullName evidence="1">Restriction alleviation protein</fullName>
    </submittedName>
</protein>
<sequence length="87" mass="9710">MTELKPCPFCGGKVSLVLCDDEGNLHDEAYREYPYSGLGFVLHHAYEENPECPIASYECDGGTLGGVYIYDTEEQAAEKWNRRADNG</sequence>
<name>A0A8S5SG36_9CAUD</name>
<reference evidence="1" key="1">
    <citation type="journal article" date="2021" name="Proc. Natl. Acad. Sci. U.S.A.">
        <title>A Catalog of Tens of Thousands of Viruses from Human Metagenomes Reveals Hidden Associations with Chronic Diseases.</title>
        <authorList>
            <person name="Tisza M.J."/>
            <person name="Buck C.B."/>
        </authorList>
    </citation>
    <scope>NUCLEOTIDE SEQUENCE</scope>
    <source>
        <strain evidence="1">Ctuev19</strain>
    </source>
</reference>
<organism evidence="1">
    <name type="scientific">Myoviridae sp. ctuev19</name>
    <dbReference type="NCBI Taxonomy" id="2827716"/>
    <lineage>
        <taxon>Viruses</taxon>
        <taxon>Duplodnaviria</taxon>
        <taxon>Heunggongvirae</taxon>
        <taxon>Uroviricota</taxon>
        <taxon>Caudoviricetes</taxon>
    </lineage>
</organism>
<accession>A0A8S5SG36</accession>